<accession>A0A9D1H156</accession>
<dbReference type="PANTHER" id="PTHR33452:SF1">
    <property type="entry name" value="INNER MEMBRANE PROTEIN YPHA-RELATED"/>
    <property type="match status" value="1"/>
</dbReference>
<comment type="similarity">
    <text evidence="2">Belongs to the DoxX family.</text>
</comment>
<keyword evidence="3" id="KW-1003">Cell membrane</keyword>
<evidence type="ECO:0000256" key="1">
    <source>
        <dbReference type="ARBA" id="ARBA00004651"/>
    </source>
</evidence>
<evidence type="ECO:0000313" key="9">
    <source>
        <dbReference type="Proteomes" id="UP000886842"/>
    </source>
</evidence>
<feature type="transmembrane region" description="Helical" evidence="7">
    <location>
        <begin position="12"/>
        <end position="29"/>
    </location>
</feature>
<evidence type="ECO:0000256" key="5">
    <source>
        <dbReference type="ARBA" id="ARBA00022989"/>
    </source>
</evidence>
<keyword evidence="4 7" id="KW-0812">Transmembrane</keyword>
<protein>
    <submittedName>
        <fullName evidence="8">DoxX family protein</fullName>
    </submittedName>
</protein>
<evidence type="ECO:0000256" key="4">
    <source>
        <dbReference type="ARBA" id="ARBA00022692"/>
    </source>
</evidence>
<dbReference type="Pfam" id="PF07681">
    <property type="entry name" value="DoxX"/>
    <property type="match status" value="1"/>
</dbReference>
<dbReference type="InterPro" id="IPR051907">
    <property type="entry name" value="DoxX-like_oxidoreductase"/>
</dbReference>
<dbReference type="EMBL" id="DVLP01000408">
    <property type="protein sequence ID" value="HIT76693.1"/>
    <property type="molecule type" value="Genomic_DNA"/>
</dbReference>
<evidence type="ECO:0000256" key="6">
    <source>
        <dbReference type="ARBA" id="ARBA00023136"/>
    </source>
</evidence>
<keyword evidence="6 7" id="KW-0472">Membrane</keyword>
<dbReference type="GO" id="GO:0005886">
    <property type="term" value="C:plasma membrane"/>
    <property type="evidence" value="ECO:0007669"/>
    <property type="project" value="UniProtKB-SubCell"/>
</dbReference>
<sequence length="150" mass="16923">MSRFLAGTRHVVWLIVRICLGVVLIARGWRRWQITGLNYQEAYLRRTETPYPDWVALGATILEIGGGFLLIIGAATPVVAGVLLVEQALIIAWTKWYRGLYLNGEWGDGWEYTVITICVCLLLLVYGAGKVSVDQLFRGHKPHEDPYGYD</sequence>
<dbReference type="PANTHER" id="PTHR33452">
    <property type="entry name" value="OXIDOREDUCTASE CATD-RELATED"/>
    <property type="match status" value="1"/>
</dbReference>
<organism evidence="8 9">
    <name type="scientific">Candidatus Avipropionibacterium avicola</name>
    <dbReference type="NCBI Taxonomy" id="2840701"/>
    <lineage>
        <taxon>Bacteria</taxon>
        <taxon>Bacillati</taxon>
        <taxon>Actinomycetota</taxon>
        <taxon>Actinomycetes</taxon>
        <taxon>Propionibacteriales</taxon>
        <taxon>Propionibacteriaceae</taxon>
        <taxon>Propionibacteriaceae incertae sedis</taxon>
        <taxon>Candidatus Avipropionibacterium</taxon>
    </lineage>
</organism>
<evidence type="ECO:0000256" key="7">
    <source>
        <dbReference type="SAM" id="Phobius"/>
    </source>
</evidence>
<name>A0A9D1H156_9ACTN</name>
<gene>
    <name evidence="8" type="ORF">IAA98_14010</name>
</gene>
<evidence type="ECO:0000256" key="2">
    <source>
        <dbReference type="ARBA" id="ARBA00006679"/>
    </source>
</evidence>
<feature type="transmembrane region" description="Helical" evidence="7">
    <location>
        <begin position="109"/>
        <end position="128"/>
    </location>
</feature>
<reference evidence="8" key="2">
    <citation type="journal article" date="2021" name="PeerJ">
        <title>Extensive microbial diversity within the chicken gut microbiome revealed by metagenomics and culture.</title>
        <authorList>
            <person name="Gilroy R."/>
            <person name="Ravi A."/>
            <person name="Getino M."/>
            <person name="Pursley I."/>
            <person name="Horton D.L."/>
            <person name="Alikhan N.F."/>
            <person name="Baker D."/>
            <person name="Gharbi K."/>
            <person name="Hall N."/>
            <person name="Watson M."/>
            <person name="Adriaenssens E.M."/>
            <person name="Foster-Nyarko E."/>
            <person name="Jarju S."/>
            <person name="Secka A."/>
            <person name="Antonio M."/>
            <person name="Oren A."/>
            <person name="Chaudhuri R.R."/>
            <person name="La Ragione R."/>
            <person name="Hildebrand F."/>
            <person name="Pallen M.J."/>
        </authorList>
    </citation>
    <scope>NUCLEOTIDE SEQUENCE</scope>
    <source>
        <strain evidence="8">ChiGjej1B1-24693</strain>
    </source>
</reference>
<evidence type="ECO:0000256" key="3">
    <source>
        <dbReference type="ARBA" id="ARBA00022475"/>
    </source>
</evidence>
<comment type="caution">
    <text evidence="8">The sequence shown here is derived from an EMBL/GenBank/DDBJ whole genome shotgun (WGS) entry which is preliminary data.</text>
</comment>
<dbReference type="InterPro" id="IPR032808">
    <property type="entry name" value="DoxX"/>
</dbReference>
<reference evidence="8" key="1">
    <citation type="submission" date="2020-10" db="EMBL/GenBank/DDBJ databases">
        <authorList>
            <person name="Gilroy R."/>
        </authorList>
    </citation>
    <scope>NUCLEOTIDE SEQUENCE</scope>
    <source>
        <strain evidence="8">ChiGjej1B1-24693</strain>
    </source>
</reference>
<keyword evidence="5 7" id="KW-1133">Transmembrane helix</keyword>
<dbReference type="Proteomes" id="UP000886842">
    <property type="component" value="Unassembled WGS sequence"/>
</dbReference>
<proteinExistence type="inferred from homology"/>
<comment type="subcellular location">
    <subcellularLocation>
        <location evidence="1">Cell membrane</location>
        <topology evidence="1">Multi-pass membrane protein</topology>
    </subcellularLocation>
</comment>
<evidence type="ECO:0000313" key="8">
    <source>
        <dbReference type="EMBL" id="HIT76693.1"/>
    </source>
</evidence>
<feature type="transmembrane region" description="Helical" evidence="7">
    <location>
        <begin position="78"/>
        <end position="97"/>
    </location>
</feature>
<dbReference type="AlphaFoldDB" id="A0A9D1H156"/>